<dbReference type="Pfam" id="PF03995">
    <property type="entry name" value="Inhibitor_I36"/>
    <property type="match status" value="1"/>
</dbReference>
<gene>
    <name evidence="1" type="ORF">ABZ508_14930</name>
</gene>
<evidence type="ECO:0000313" key="1">
    <source>
        <dbReference type="EMBL" id="MEU0708645.1"/>
    </source>
</evidence>
<dbReference type="RefSeq" id="WP_359657252.1">
    <property type="nucleotide sequence ID" value="NZ_JBEXZP010000174.1"/>
</dbReference>
<name>A0ABV2W8P0_9ACTN</name>
<keyword evidence="2" id="KW-1185">Reference proteome</keyword>
<comment type="caution">
    <text evidence="1">The sequence shown here is derived from an EMBL/GenBank/DDBJ whole genome shotgun (WGS) entry which is preliminary data.</text>
</comment>
<accession>A0ABV2W8P0</accession>
<organism evidence="1 2">
    <name type="scientific">Streptomyces lavendulocolor</name>
    <dbReference type="NCBI Taxonomy" id="67316"/>
    <lineage>
        <taxon>Bacteria</taxon>
        <taxon>Bacillati</taxon>
        <taxon>Actinomycetota</taxon>
        <taxon>Actinomycetes</taxon>
        <taxon>Kitasatosporales</taxon>
        <taxon>Streptomycetaceae</taxon>
        <taxon>Streptomyces</taxon>
    </lineage>
</organism>
<dbReference type="Gene3D" id="2.60.20.10">
    <property type="entry name" value="Crystallins"/>
    <property type="match status" value="1"/>
</dbReference>
<protein>
    <submittedName>
        <fullName evidence="1">Peptidase inhibitor family I36 protein</fullName>
    </submittedName>
</protein>
<proteinExistence type="predicted"/>
<reference evidence="1 2" key="1">
    <citation type="submission" date="2024-06" db="EMBL/GenBank/DDBJ databases">
        <title>The Natural Products Discovery Center: Release of the First 8490 Sequenced Strains for Exploring Actinobacteria Biosynthetic Diversity.</title>
        <authorList>
            <person name="Kalkreuter E."/>
            <person name="Kautsar S.A."/>
            <person name="Yang D."/>
            <person name="Bader C.D."/>
            <person name="Teijaro C.N."/>
            <person name="Fluegel L."/>
            <person name="Davis C.M."/>
            <person name="Simpson J.R."/>
            <person name="Lauterbach L."/>
            <person name="Steele A.D."/>
            <person name="Gui C."/>
            <person name="Meng S."/>
            <person name="Li G."/>
            <person name="Viehrig K."/>
            <person name="Ye F."/>
            <person name="Su P."/>
            <person name="Kiefer A.F."/>
            <person name="Nichols A."/>
            <person name="Cepeda A.J."/>
            <person name="Yan W."/>
            <person name="Fan B."/>
            <person name="Jiang Y."/>
            <person name="Adhikari A."/>
            <person name="Zheng C.-J."/>
            <person name="Schuster L."/>
            <person name="Cowan T.M."/>
            <person name="Smanski M.J."/>
            <person name="Chevrette M.G."/>
            <person name="De Carvalho L.P.S."/>
            <person name="Shen B."/>
        </authorList>
    </citation>
    <scope>NUCLEOTIDE SEQUENCE [LARGE SCALE GENOMIC DNA]</scope>
    <source>
        <strain evidence="1 2">NPDC006337</strain>
    </source>
</reference>
<sequence>MTVCAVATLGPASPASASTELENTIAAQARQAGLTGSEVAELQRRIDEQMERTPGGEQTGVNQIAWRGGKAVMTFPLPGEKKARAVDETLGPLGTPNCSYLWTCLYEHSNFDGRRLTWSDCNFENLANWGFNDQTTSWHNNQSRGTRTHVYNWTGSSWALLWTSTAPSSSSYVGSANNDKADGLRVC</sequence>
<evidence type="ECO:0000313" key="2">
    <source>
        <dbReference type="Proteomes" id="UP001550378"/>
    </source>
</evidence>
<dbReference type="EMBL" id="JBEXZR010000011">
    <property type="protein sequence ID" value="MEU0708645.1"/>
    <property type="molecule type" value="Genomic_DNA"/>
</dbReference>
<dbReference type="Proteomes" id="UP001550378">
    <property type="component" value="Unassembled WGS sequence"/>
</dbReference>